<gene>
    <name evidence="3" type="ORF">CLPUN_46160</name>
</gene>
<proteinExistence type="predicted"/>
<dbReference type="Proteomes" id="UP000190890">
    <property type="component" value="Unassembled WGS sequence"/>
</dbReference>
<dbReference type="AlphaFoldDB" id="A0A1S8T5C7"/>
<dbReference type="RefSeq" id="WP_077849537.1">
    <property type="nucleotide sequence ID" value="NZ_LZZM01000219.1"/>
</dbReference>
<evidence type="ECO:0000256" key="1">
    <source>
        <dbReference type="SAM" id="MobiDB-lite"/>
    </source>
</evidence>
<keyword evidence="4" id="KW-1185">Reference proteome</keyword>
<feature type="domain" description="DUF7210" evidence="2">
    <location>
        <begin position="15"/>
        <end position="50"/>
    </location>
</feature>
<evidence type="ECO:0000313" key="3">
    <source>
        <dbReference type="EMBL" id="OOM72913.1"/>
    </source>
</evidence>
<evidence type="ECO:0000313" key="4">
    <source>
        <dbReference type="Proteomes" id="UP000190890"/>
    </source>
</evidence>
<sequence length="81" mass="8927">MAKKQEEVKENLYNAKALVYITYDKKSYKPGEEFEVRESNVKELRENGYAEVDEKPIDGGNIPPVDPPGGEGKGPGENGGQ</sequence>
<dbReference type="Pfam" id="PF23843">
    <property type="entry name" value="DUF7210"/>
    <property type="match status" value="1"/>
</dbReference>
<accession>A0A1S8T5C7</accession>
<feature type="compositionally biased region" description="Gly residues" evidence="1">
    <location>
        <begin position="69"/>
        <end position="81"/>
    </location>
</feature>
<comment type="caution">
    <text evidence="3">The sequence shown here is derived from an EMBL/GenBank/DDBJ whole genome shotgun (WGS) entry which is preliminary data.</text>
</comment>
<feature type="compositionally biased region" description="Basic and acidic residues" evidence="1">
    <location>
        <begin position="45"/>
        <end position="57"/>
    </location>
</feature>
<organism evidence="3 4">
    <name type="scientific">Clostridium puniceum</name>
    <dbReference type="NCBI Taxonomy" id="29367"/>
    <lineage>
        <taxon>Bacteria</taxon>
        <taxon>Bacillati</taxon>
        <taxon>Bacillota</taxon>
        <taxon>Clostridia</taxon>
        <taxon>Eubacteriales</taxon>
        <taxon>Clostridiaceae</taxon>
        <taxon>Clostridium</taxon>
    </lineage>
</organism>
<dbReference type="STRING" id="29367.CLPUN_46160"/>
<protein>
    <recommendedName>
        <fullName evidence="2">DUF7210 domain-containing protein</fullName>
    </recommendedName>
</protein>
<dbReference type="EMBL" id="LZZM01000219">
    <property type="protein sequence ID" value="OOM72913.1"/>
    <property type="molecule type" value="Genomic_DNA"/>
</dbReference>
<reference evidence="3 4" key="1">
    <citation type="submission" date="2016-05" db="EMBL/GenBank/DDBJ databases">
        <title>Microbial solvent formation.</title>
        <authorList>
            <person name="Poehlein A."/>
            <person name="Montoya Solano J.D."/>
            <person name="Flitsch S."/>
            <person name="Krabben P."/>
            <person name="Duerre P."/>
            <person name="Daniel R."/>
        </authorList>
    </citation>
    <scope>NUCLEOTIDE SEQUENCE [LARGE SCALE GENOMIC DNA]</scope>
    <source>
        <strain evidence="3 4">DSM 2619</strain>
    </source>
</reference>
<evidence type="ECO:0000259" key="2">
    <source>
        <dbReference type="Pfam" id="PF23843"/>
    </source>
</evidence>
<feature type="region of interest" description="Disordered" evidence="1">
    <location>
        <begin position="45"/>
        <end position="81"/>
    </location>
</feature>
<dbReference type="InterPro" id="IPR055634">
    <property type="entry name" value="DUF7210"/>
</dbReference>
<dbReference type="OrthoDB" id="9961930at2"/>
<name>A0A1S8T5C7_9CLOT</name>